<feature type="domain" description="LTD" evidence="6">
    <location>
        <begin position="165"/>
        <end position="289"/>
    </location>
</feature>
<feature type="domain" description="TNase-like" evidence="5">
    <location>
        <begin position="52"/>
        <end position="174"/>
    </location>
</feature>
<dbReference type="PANTHER" id="PTHR12302">
    <property type="entry name" value="EBNA2 BINDING PROTEIN P100"/>
    <property type="match status" value="1"/>
</dbReference>
<dbReference type="GO" id="GO:0016787">
    <property type="term" value="F:hydrolase activity"/>
    <property type="evidence" value="ECO:0007669"/>
    <property type="project" value="UniProtKB-KW"/>
</dbReference>
<evidence type="ECO:0000313" key="8">
    <source>
        <dbReference type="Proteomes" id="UP000231480"/>
    </source>
</evidence>
<dbReference type="SUPFAM" id="SSF74853">
    <property type="entry name" value="Lamin A/C globular tail domain"/>
    <property type="match status" value="1"/>
</dbReference>
<keyword evidence="4" id="KW-0812">Transmembrane</keyword>
<proteinExistence type="predicted"/>
<dbReference type="Gene3D" id="2.60.40.1260">
    <property type="entry name" value="Lamin Tail domain"/>
    <property type="match status" value="1"/>
</dbReference>
<accession>A0A2G9YDQ7</accession>
<reference evidence="7 8" key="1">
    <citation type="submission" date="2017-09" db="EMBL/GenBank/DDBJ databases">
        <title>Depth-based differentiation of microbial function through sediment-hosted aquifers and enrichment of novel symbionts in the deep terrestrial subsurface.</title>
        <authorList>
            <person name="Probst A.J."/>
            <person name="Ladd B."/>
            <person name="Jarett J.K."/>
            <person name="Geller-Mcgrath D.E."/>
            <person name="Sieber C.M."/>
            <person name="Emerson J.B."/>
            <person name="Anantharaman K."/>
            <person name="Thomas B.C."/>
            <person name="Malmstrom R."/>
            <person name="Stieglmeier M."/>
            <person name="Klingl A."/>
            <person name="Woyke T."/>
            <person name="Ryan C.M."/>
            <person name="Banfield J.F."/>
        </authorList>
    </citation>
    <scope>NUCLEOTIDE SEQUENCE [LARGE SCALE GENOMIC DNA]</scope>
    <source>
        <strain evidence="7">CG23_combo_of_CG06-09_8_20_14_all_37_13</strain>
    </source>
</reference>
<dbReference type="InterPro" id="IPR035437">
    <property type="entry name" value="SNase_OB-fold_sf"/>
</dbReference>
<evidence type="ECO:0000256" key="1">
    <source>
        <dbReference type="ARBA" id="ARBA00022722"/>
    </source>
</evidence>
<comment type="caution">
    <text evidence="7">The sequence shown here is derived from an EMBL/GenBank/DDBJ whole genome shotgun (WGS) entry which is preliminary data.</text>
</comment>
<name>A0A2G9YDQ7_9BACT</name>
<evidence type="ECO:0000259" key="6">
    <source>
        <dbReference type="PROSITE" id="PS51841"/>
    </source>
</evidence>
<evidence type="ECO:0008006" key="9">
    <source>
        <dbReference type="Google" id="ProtNLM"/>
    </source>
</evidence>
<dbReference type="PANTHER" id="PTHR12302:SF3">
    <property type="entry name" value="SERINE_THREONINE-PROTEIN KINASE 31"/>
    <property type="match status" value="1"/>
</dbReference>
<gene>
    <name evidence="7" type="ORF">COX44_00290</name>
</gene>
<dbReference type="EMBL" id="PCRH01000007">
    <property type="protein sequence ID" value="PIP17367.1"/>
    <property type="molecule type" value="Genomic_DNA"/>
</dbReference>
<dbReference type="Proteomes" id="UP000231480">
    <property type="component" value="Unassembled WGS sequence"/>
</dbReference>
<dbReference type="AlphaFoldDB" id="A0A2G9YDQ7"/>
<keyword evidence="2" id="KW-0255">Endonuclease</keyword>
<keyword evidence="4" id="KW-1133">Transmembrane helix</keyword>
<dbReference type="SMART" id="SM00318">
    <property type="entry name" value="SNc"/>
    <property type="match status" value="1"/>
</dbReference>
<dbReference type="GO" id="GO:0004519">
    <property type="term" value="F:endonuclease activity"/>
    <property type="evidence" value="ECO:0007669"/>
    <property type="project" value="UniProtKB-KW"/>
</dbReference>
<protein>
    <recommendedName>
        <fullName evidence="9">Nuclease</fullName>
    </recommendedName>
</protein>
<evidence type="ECO:0000259" key="5">
    <source>
        <dbReference type="PROSITE" id="PS50830"/>
    </source>
</evidence>
<dbReference type="InterPro" id="IPR016071">
    <property type="entry name" value="Staphylococal_nuclease_OB-fold"/>
</dbReference>
<sequence length="289" mass="32588">MKAFFEKNKICISIIIGAFILGGFIYLSNQPNPESVTQQEFNQARIMPPSITTSVAVVDYVVDGDTVKSRSGATIRLIGINTPETGQPYPSEAKNKLKELIKGKEVRLEKDITDKDQYNRLLRYIWLDNIFINLEMVKRGYANSYTYPPDIKYQKQIAAAEKQARESKTGIWALAQAGNSIIVSYMRADAEGNDNYNLNDEYVIFKNTSSRPIDMAGWTAKNEATHIFTFPSFYLAPNAIVALYSGSGTNTTDKLYWNRADEKYAIWNNSGDIVYLRDAQGGLVLEYGY</sequence>
<dbReference type="Pfam" id="PF00932">
    <property type="entry name" value="LTD"/>
    <property type="match status" value="1"/>
</dbReference>
<dbReference type="InterPro" id="IPR001322">
    <property type="entry name" value="Lamin_tail_dom"/>
</dbReference>
<keyword evidence="1" id="KW-0540">Nuclease</keyword>
<keyword evidence="3" id="KW-0378">Hydrolase</keyword>
<dbReference type="InterPro" id="IPR036415">
    <property type="entry name" value="Lamin_tail_dom_sf"/>
</dbReference>
<evidence type="ECO:0000256" key="3">
    <source>
        <dbReference type="ARBA" id="ARBA00022801"/>
    </source>
</evidence>
<evidence type="ECO:0000256" key="4">
    <source>
        <dbReference type="SAM" id="Phobius"/>
    </source>
</evidence>
<organism evidence="7 8">
    <name type="scientific">Candidatus Portnoybacteria bacterium CG23_combo_of_CG06-09_8_20_14_all_37_13</name>
    <dbReference type="NCBI Taxonomy" id="1974819"/>
    <lineage>
        <taxon>Bacteria</taxon>
        <taxon>Candidatus Portnoyibacteriota</taxon>
    </lineage>
</organism>
<evidence type="ECO:0000313" key="7">
    <source>
        <dbReference type="EMBL" id="PIP17367.1"/>
    </source>
</evidence>
<keyword evidence="4" id="KW-0472">Membrane</keyword>
<evidence type="ECO:0000256" key="2">
    <source>
        <dbReference type="ARBA" id="ARBA00022759"/>
    </source>
</evidence>
<dbReference type="Gene3D" id="2.40.50.90">
    <property type="match status" value="1"/>
</dbReference>
<feature type="transmembrane region" description="Helical" evidence="4">
    <location>
        <begin position="12"/>
        <end position="29"/>
    </location>
</feature>
<dbReference type="SUPFAM" id="SSF50199">
    <property type="entry name" value="Staphylococcal nuclease"/>
    <property type="match status" value="1"/>
</dbReference>
<dbReference type="Pfam" id="PF00565">
    <property type="entry name" value="SNase"/>
    <property type="match status" value="1"/>
</dbReference>
<dbReference type="PROSITE" id="PS50830">
    <property type="entry name" value="TNASE_3"/>
    <property type="match status" value="1"/>
</dbReference>
<dbReference type="PROSITE" id="PS51841">
    <property type="entry name" value="LTD"/>
    <property type="match status" value="1"/>
</dbReference>